<dbReference type="EMBL" id="JAUTAN010000001">
    <property type="protein sequence ID" value="MDQ1103533.1"/>
    <property type="molecule type" value="Genomic_DNA"/>
</dbReference>
<dbReference type="PANTHER" id="PTHR33490:SF6">
    <property type="entry name" value="SLL1049 PROTEIN"/>
    <property type="match status" value="1"/>
</dbReference>
<dbReference type="GO" id="GO:0006508">
    <property type="term" value="P:proteolysis"/>
    <property type="evidence" value="ECO:0007669"/>
    <property type="project" value="UniProtKB-KW"/>
</dbReference>
<accession>A0AAJ1U112</accession>
<reference evidence="2" key="1">
    <citation type="submission" date="2023-07" db="EMBL/GenBank/DDBJ databases">
        <title>Functional and genomic diversity of the sorghum phyllosphere microbiome.</title>
        <authorList>
            <person name="Shade A."/>
        </authorList>
    </citation>
    <scope>NUCLEOTIDE SEQUENCE</scope>
    <source>
        <strain evidence="2">SORGH_AS_1067</strain>
    </source>
</reference>
<dbReference type="PANTHER" id="PTHR33490">
    <property type="entry name" value="BLR5614 PROTEIN-RELATED"/>
    <property type="match status" value="1"/>
</dbReference>
<comment type="caution">
    <text evidence="2">The sequence shown here is derived from an EMBL/GenBank/DDBJ whole genome shotgun (WGS) entry which is preliminary data.</text>
</comment>
<keyword evidence="2" id="KW-0645">Protease</keyword>
<keyword evidence="2" id="KW-0378">Hydrolase</keyword>
<dbReference type="Pfam" id="PF08379">
    <property type="entry name" value="Bact_transglu_N"/>
    <property type="match status" value="1"/>
</dbReference>
<gene>
    <name evidence="2" type="ORF">QE405_000817</name>
</gene>
<dbReference type="InterPro" id="IPR013589">
    <property type="entry name" value="Bac_transglu_N"/>
</dbReference>
<dbReference type="GO" id="GO:0008233">
    <property type="term" value="F:peptidase activity"/>
    <property type="evidence" value="ECO:0007669"/>
    <property type="project" value="UniProtKB-KW"/>
</dbReference>
<dbReference type="AlphaFoldDB" id="A0AAJ1U112"/>
<dbReference type="InterPro" id="IPR002931">
    <property type="entry name" value="Transglutaminase-like"/>
</dbReference>
<dbReference type="Gene3D" id="3.10.620.30">
    <property type="match status" value="1"/>
</dbReference>
<protein>
    <submittedName>
        <fullName evidence="2">Transglutaminase-like putative cysteine protease</fullName>
    </submittedName>
</protein>
<evidence type="ECO:0000313" key="2">
    <source>
        <dbReference type="EMBL" id="MDQ1103533.1"/>
    </source>
</evidence>
<feature type="domain" description="Transglutaminase-like" evidence="1">
    <location>
        <begin position="169"/>
        <end position="236"/>
    </location>
</feature>
<dbReference type="SUPFAM" id="SSF54001">
    <property type="entry name" value="Cysteine proteinases"/>
    <property type="match status" value="1"/>
</dbReference>
<dbReference type="Proteomes" id="UP001239215">
    <property type="component" value="Unassembled WGS sequence"/>
</dbReference>
<dbReference type="InterPro" id="IPR038765">
    <property type="entry name" value="Papain-like_cys_pep_sf"/>
</dbReference>
<evidence type="ECO:0000313" key="3">
    <source>
        <dbReference type="Proteomes" id="UP001239215"/>
    </source>
</evidence>
<sequence>MSMQLRIIHTTGYEYDGKAVTSYNEARLTPQTSPEQIVAHTRLDITPTPWTHTYRDYWGTQVTSFEVLDPHDALTVQAQATVHTNRAPLPPPTLAWEDLTEPGVADVHTEFLMLPDLVAPPEDLVTRVDAIRAEAATPGDAARAVCALVHAEVEYIRGATEVTSRAAEAWEQRGGVCQDMAHLAIGGLRHLGIPARYVSGYLHPSAEPEVGVTVAGESHAWIEWWDEGWHAFDLTNAQAISDRHVVIAAGRDYGDVRPLSGIFAGARTSRMFVEVEVTRLA</sequence>
<dbReference type="SMART" id="SM00460">
    <property type="entry name" value="TGc"/>
    <property type="match status" value="1"/>
</dbReference>
<dbReference type="Pfam" id="PF01841">
    <property type="entry name" value="Transglut_core"/>
    <property type="match status" value="1"/>
</dbReference>
<evidence type="ECO:0000259" key="1">
    <source>
        <dbReference type="SMART" id="SM00460"/>
    </source>
</evidence>
<name>A0AAJ1U112_9ACTN</name>
<organism evidence="2 3">
    <name type="scientific">Nocardioides zeae</name>
    <dbReference type="NCBI Taxonomy" id="1457234"/>
    <lineage>
        <taxon>Bacteria</taxon>
        <taxon>Bacillati</taxon>
        <taxon>Actinomycetota</taxon>
        <taxon>Actinomycetes</taxon>
        <taxon>Propionibacteriales</taxon>
        <taxon>Nocardioidaceae</taxon>
        <taxon>Nocardioides</taxon>
    </lineage>
</organism>
<proteinExistence type="predicted"/>